<dbReference type="EMBL" id="ML735249">
    <property type="protein sequence ID" value="KAE8391054.1"/>
    <property type="molecule type" value="Genomic_DNA"/>
</dbReference>
<keyword evidence="1" id="KW-0812">Transmembrane</keyword>
<keyword evidence="1" id="KW-1133">Transmembrane helix</keyword>
<organism evidence="2">
    <name type="scientific">Petromyces alliaceus</name>
    <name type="common">Aspergillus alliaceus</name>
    <dbReference type="NCBI Taxonomy" id="209559"/>
    <lineage>
        <taxon>Eukaryota</taxon>
        <taxon>Fungi</taxon>
        <taxon>Dikarya</taxon>
        <taxon>Ascomycota</taxon>
        <taxon>Pezizomycotina</taxon>
        <taxon>Eurotiomycetes</taxon>
        <taxon>Eurotiomycetidae</taxon>
        <taxon>Eurotiales</taxon>
        <taxon>Aspergillaceae</taxon>
        <taxon>Aspergillus</taxon>
        <taxon>Aspergillus subgen. Circumdati</taxon>
    </lineage>
</organism>
<name>A0A5N7CA82_PETAA</name>
<evidence type="ECO:0000313" key="2">
    <source>
        <dbReference type="EMBL" id="KAE8391054.1"/>
    </source>
</evidence>
<sequence length="57" mass="6845">MCGMHDHLYNYTYLAYLNLGYVWFTLMIIFPKNLLSTISFYQPRGNYQSGRLISQRM</sequence>
<keyword evidence="1" id="KW-0472">Membrane</keyword>
<gene>
    <name evidence="2" type="ORF">BDV23DRAFT_153997</name>
</gene>
<dbReference type="AlphaFoldDB" id="A0A5N7CA82"/>
<reference evidence="2" key="1">
    <citation type="submission" date="2019-04" db="EMBL/GenBank/DDBJ databases">
        <title>Friends and foes A comparative genomics studyof 23 Aspergillus species from section Flavi.</title>
        <authorList>
            <consortium name="DOE Joint Genome Institute"/>
            <person name="Kjaerbolling I."/>
            <person name="Vesth T."/>
            <person name="Frisvad J.C."/>
            <person name="Nybo J.L."/>
            <person name="Theobald S."/>
            <person name="Kildgaard S."/>
            <person name="Isbrandt T."/>
            <person name="Kuo A."/>
            <person name="Sato A."/>
            <person name="Lyhne E.K."/>
            <person name="Kogle M.E."/>
            <person name="Wiebenga A."/>
            <person name="Kun R.S."/>
            <person name="Lubbers R.J."/>
            <person name="Makela M.R."/>
            <person name="Barry K."/>
            <person name="Chovatia M."/>
            <person name="Clum A."/>
            <person name="Daum C."/>
            <person name="Haridas S."/>
            <person name="He G."/>
            <person name="LaButti K."/>
            <person name="Lipzen A."/>
            <person name="Mondo S."/>
            <person name="Riley R."/>
            <person name="Salamov A."/>
            <person name="Simmons B.A."/>
            <person name="Magnuson J.K."/>
            <person name="Henrissat B."/>
            <person name="Mortensen U.H."/>
            <person name="Larsen T.O."/>
            <person name="Devries R.P."/>
            <person name="Grigoriev I.V."/>
            <person name="Machida M."/>
            <person name="Baker S.E."/>
            <person name="Andersen M.R."/>
        </authorList>
    </citation>
    <scope>NUCLEOTIDE SEQUENCE [LARGE SCALE GENOMIC DNA]</scope>
    <source>
        <strain evidence="2">IBT 14317</strain>
    </source>
</reference>
<proteinExistence type="predicted"/>
<evidence type="ECO:0000256" key="1">
    <source>
        <dbReference type="SAM" id="Phobius"/>
    </source>
</evidence>
<dbReference type="Proteomes" id="UP000326877">
    <property type="component" value="Unassembled WGS sequence"/>
</dbReference>
<feature type="transmembrane region" description="Helical" evidence="1">
    <location>
        <begin position="13"/>
        <end position="30"/>
    </location>
</feature>
<accession>A0A5N7CA82</accession>
<protein>
    <submittedName>
        <fullName evidence="2">Uncharacterized protein</fullName>
    </submittedName>
</protein>